<proteinExistence type="predicted"/>
<evidence type="ECO:0000313" key="2">
    <source>
        <dbReference type="EMBL" id="KAG5469744.1"/>
    </source>
</evidence>
<dbReference type="OrthoDB" id="267979at2759"/>
<reference evidence="2 3" key="1">
    <citation type="submission" date="2021-02" db="EMBL/GenBank/DDBJ databases">
        <title>Leishmania (Mundinia) enrietti genome sequencing and assembly.</title>
        <authorList>
            <person name="Almutairi H."/>
            <person name="Gatherer D."/>
        </authorList>
    </citation>
    <scope>NUCLEOTIDE SEQUENCE [LARGE SCALE GENOMIC DNA]</scope>
    <source>
        <strain evidence="2">CUR178</strain>
    </source>
</reference>
<accession>A0A836KAX6</accession>
<evidence type="ECO:0000256" key="1">
    <source>
        <dbReference type="SAM" id="MobiDB-lite"/>
    </source>
</evidence>
<sequence length="433" mass="44071">MSAFVPPPSRVVVPPSMPTMVAVPPTSAPASPNAAVAAAPNGVKPGGVALDMSNIFGPPKNVANQPLPPWVQKKLAATHSGSSPTVETLTPPPESVAVKSKSPLVSAVTGPALAAGLPDTLVQHTNAGATDLSVPSLPPAADVLTQPVGNAPVAVTRKSLSTESLITSSAPAVPLPSASVMGSVATAAPSAPPPPPPAAVPPPPPGRPVVEVVPSCPDSTTAPLPPVSFEASPLPRTIPGAPTPPPAPVAAAACATELPPPAPGVHQSPTVAAAATPQRAVQSALPTSSPTAIATTSHIVQEPIPGSRPRLPTPTVFVIAPHVVFQGQEQMVVVSPLAPVPPSERKKVPSPVVGSAGNWCNRYDLQPSSSAGFAQHWSSGPLVTSTTRQQWTSSAVINSVKPKSNWRETYWQHVDVHRYVARRYFGAARPLEQ</sequence>
<feature type="region of interest" description="Disordered" evidence="1">
    <location>
        <begin position="78"/>
        <end position="97"/>
    </location>
</feature>
<dbReference type="EMBL" id="JAFHKP010000033">
    <property type="protein sequence ID" value="KAG5469744.1"/>
    <property type="molecule type" value="Genomic_DNA"/>
</dbReference>
<dbReference type="RefSeq" id="XP_067689752.1">
    <property type="nucleotide sequence ID" value="XM_067833649.1"/>
</dbReference>
<dbReference type="KEGG" id="lenr:94169159"/>
<evidence type="ECO:0000313" key="3">
    <source>
        <dbReference type="Proteomes" id="UP000674179"/>
    </source>
</evidence>
<dbReference type="SUPFAM" id="SSF101447">
    <property type="entry name" value="Formin homology 2 domain (FH2 domain)"/>
    <property type="match status" value="1"/>
</dbReference>
<dbReference type="Proteomes" id="UP000674179">
    <property type="component" value="Chromosome 33"/>
</dbReference>
<dbReference type="GeneID" id="94169159"/>
<feature type="compositionally biased region" description="Polar residues" evidence="1">
    <location>
        <begin position="79"/>
        <end position="88"/>
    </location>
</feature>
<protein>
    <submittedName>
        <fullName evidence="2">Uncharacterized protein</fullName>
    </submittedName>
</protein>
<comment type="caution">
    <text evidence="2">The sequence shown here is derived from an EMBL/GenBank/DDBJ whole genome shotgun (WGS) entry which is preliminary data.</text>
</comment>
<dbReference type="AlphaFoldDB" id="A0A836KAX6"/>
<keyword evidence="3" id="KW-1185">Reference proteome</keyword>
<name>A0A836KAX6_LEIEN</name>
<feature type="region of interest" description="Disordered" evidence="1">
    <location>
        <begin position="184"/>
        <end position="210"/>
    </location>
</feature>
<organism evidence="2 3">
    <name type="scientific">Leishmania enriettii</name>
    <dbReference type="NCBI Taxonomy" id="5663"/>
    <lineage>
        <taxon>Eukaryota</taxon>
        <taxon>Discoba</taxon>
        <taxon>Euglenozoa</taxon>
        <taxon>Kinetoplastea</taxon>
        <taxon>Metakinetoplastina</taxon>
        <taxon>Trypanosomatida</taxon>
        <taxon>Trypanosomatidae</taxon>
        <taxon>Leishmaniinae</taxon>
        <taxon>Leishmania</taxon>
    </lineage>
</organism>
<feature type="compositionally biased region" description="Pro residues" evidence="1">
    <location>
        <begin position="190"/>
        <end position="207"/>
    </location>
</feature>
<gene>
    <name evidence="2" type="ORF">CUR178_01883</name>
</gene>